<feature type="compositionally biased region" description="Basic and acidic residues" evidence="1">
    <location>
        <begin position="50"/>
        <end position="66"/>
    </location>
</feature>
<evidence type="ECO:0000313" key="2">
    <source>
        <dbReference type="EMBL" id="MDA0565434.1"/>
    </source>
</evidence>
<comment type="caution">
    <text evidence="2">The sequence shown here is derived from an EMBL/GenBank/DDBJ whole genome shotgun (WGS) entry which is preliminary data.</text>
</comment>
<dbReference type="EMBL" id="JAJAQC010000020">
    <property type="protein sequence ID" value="MDA0565434.1"/>
    <property type="molecule type" value="Genomic_DNA"/>
</dbReference>
<protein>
    <submittedName>
        <fullName evidence="2">Uncharacterized protein</fullName>
    </submittedName>
</protein>
<feature type="region of interest" description="Disordered" evidence="1">
    <location>
        <begin position="38"/>
        <end position="71"/>
    </location>
</feature>
<feature type="compositionally biased region" description="Basic and acidic residues" evidence="1">
    <location>
        <begin position="113"/>
        <end position="125"/>
    </location>
</feature>
<dbReference type="Proteomes" id="UP001140076">
    <property type="component" value="Unassembled WGS sequence"/>
</dbReference>
<feature type="region of interest" description="Disordered" evidence="1">
    <location>
        <begin position="113"/>
        <end position="147"/>
    </location>
</feature>
<keyword evidence="3" id="KW-1185">Reference proteome</keyword>
<proteinExistence type="predicted"/>
<dbReference type="RefSeq" id="WP_270072704.1">
    <property type="nucleotide sequence ID" value="NZ_JAJAQC010000020.1"/>
</dbReference>
<evidence type="ECO:0000313" key="3">
    <source>
        <dbReference type="Proteomes" id="UP001140076"/>
    </source>
</evidence>
<name>A0A9X3NPA1_9ACTN</name>
<accession>A0A9X3NPA1</accession>
<evidence type="ECO:0000256" key="1">
    <source>
        <dbReference type="SAM" id="MobiDB-lite"/>
    </source>
</evidence>
<organism evidence="2 3">
    <name type="scientific">Streptomonospora mangrovi</name>
    <dbReference type="NCBI Taxonomy" id="2883123"/>
    <lineage>
        <taxon>Bacteria</taxon>
        <taxon>Bacillati</taxon>
        <taxon>Actinomycetota</taxon>
        <taxon>Actinomycetes</taxon>
        <taxon>Streptosporangiales</taxon>
        <taxon>Nocardiopsidaceae</taxon>
        <taxon>Streptomonospora</taxon>
    </lineage>
</organism>
<sequence>MAEPNRDSTGSQGSQDIIDDALRLVDALQRRLIVAGVRRGAAGPSSAPPRKGDVWEEAVREQHPEPEPNPVEQLLGIAREKGPEVAGHLGRAGMALAGALGETFKVVETTLERRAREAAAQRDSARGGAGTGADTTGSGPRQISRGE</sequence>
<dbReference type="AlphaFoldDB" id="A0A9X3NPA1"/>
<reference evidence="2" key="1">
    <citation type="submission" date="2021-10" db="EMBL/GenBank/DDBJ databases">
        <title>Streptomonospora sp. nov., isolated from mangrove soil.</title>
        <authorList>
            <person name="Chen X."/>
            <person name="Ge X."/>
            <person name="Liu W."/>
        </authorList>
    </citation>
    <scope>NUCLEOTIDE SEQUENCE</scope>
    <source>
        <strain evidence="2">S1-112</strain>
    </source>
</reference>
<gene>
    <name evidence="2" type="ORF">LG943_14080</name>
</gene>